<dbReference type="InterPro" id="IPR048395">
    <property type="entry name" value="Glyco_hydro_31_C"/>
</dbReference>
<dbReference type="Gene3D" id="3.20.20.80">
    <property type="entry name" value="Glycosidases"/>
    <property type="match status" value="1"/>
</dbReference>
<dbReference type="InterPro" id="IPR050985">
    <property type="entry name" value="Alpha-glycosidase_related"/>
</dbReference>
<gene>
    <name evidence="4" type="primary">LOC113412496</name>
</gene>
<sequence>MPYNHPRNNPSAIPEVMWDSGLKEMNETWKGVIACFGVAFFLLMTFGIIYWQVVDQPSTNWILRSSTSGLIWDRKDHSLILQTLKEERILLKIHMGSFPDMEMPFIKNICWQNQSEFCYTWEGLVELKVFLDSNPSPNSECYNINWTPLHCQLKVKDCFSMVNVSWYGGASVSSQHWPLNSVNIKSQPFTISNLSKSPNAYGSVLERYFLGSTGVTVMMVSDTPISLSVERNRHFCLENIPGPDLAALQYTVCESQNITSAHQELVRSRLPRQQQRLPDTDILRLPVWRYYGIAASVAQMERGLRSFYNKLQTHNLEEGIIALSEESTMLLQNMDPIYLPQLRRKRLHSLRFIMNYFCMKPQKFLITLSPYTSINSPIFQRSLQEGKEEFWLSRHSESGDYAVPLLTKWKGQFSACLNVTSQAAVLWYLDQVKLLKQQLGAKYVIFEGSEGNLFMEQAISPPAELRGDKYIRILASIATMLGNSSIITGATRSSHLPLFFQMNPRQSDWSYTGLKGVIPSVLHYSLLGYNFFIPDAIGGTFSAEFLTDEELYIRWLQIVTFLPVMTFRTPPWICCSDWVLNLTRYYIQKHQDFVVPLIEKYSKEWLSRRDPIFRPTWWLSPTEPAAFTIDDQFLIGEEVLVAPVTEQGQFQRDIYLPREGQKWMDTNTAQMFDGGTFLRNYSVPLVDVAVFIKIS</sequence>
<dbReference type="GeneID" id="113412496"/>
<dbReference type="InterPro" id="IPR013780">
    <property type="entry name" value="Glyco_hydro_b"/>
</dbReference>
<dbReference type="InterPro" id="IPR017853">
    <property type="entry name" value="GH"/>
</dbReference>
<dbReference type="Proteomes" id="UP000504612">
    <property type="component" value="Unplaced"/>
</dbReference>
<evidence type="ECO:0000259" key="2">
    <source>
        <dbReference type="Pfam" id="PF21365"/>
    </source>
</evidence>
<evidence type="ECO:0000256" key="1">
    <source>
        <dbReference type="SAM" id="Phobius"/>
    </source>
</evidence>
<dbReference type="SUPFAM" id="SSF51011">
    <property type="entry name" value="Glycosyl hydrolase domain"/>
    <property type="match status" value="1"/>
</dbReference>
<organism evidence="3 4">
    <name type="scientific">Notechis scutatus</name>
    <name type="common">mainland tiger snake</name>
    <dbReference type="NCBI Taxonomy" id="8663"/>
    <lineage>
        <taxon>Eukaryota</taxon>
        <taxon>Metazoa</taxon>
        <taxon>Chordata</taxon>
        <taxon>Craniata</taxon>
        <taxon>Vertebrata</taxon>
        <taxon>Euteleostomi</taxon>
        <taxon>Lepidosauria</taxon>
        <taxon>Squamata</taxon>
        <taxon>Bifurcata</taxon>
        <taxon>Unidentata</taxon>
        <taxon>Episquamata</taxon>
        <taxon>Toxicofera</taxon>
        <taxon>Serpentes</taxon>
        <taxon>Colubroidea</taxon>
        <taxon>Elapidae</taxon>
        <taxon>Hydrophiinae</taxon>
        <taxon>Notechis</taxon>
    </lineage>
</organism>
<keyword evidence="1" id="KW-0812">Transmembrane</keyword>
<dbReference type="KEGG" id="nss:113412496"/>
<evidence type="ECO:0000313" key="3">
    <source>
        <dbReference type="Proteomes" id="UP000504612"/>
    </source>
</evidence>
<dbReference type="AlphaFoldDB" id="A0A6J1U836"/>
<dbReference type="RefSeq" id="XP_026523954.1">
    <property type="nucleotide sequence ID" value="XM_026668169.1"/>
</dbReference>
<accession>A0A6J1U836</accession>
<dbReference type="Gene3D" id="2.60.40.1180">
    <property type="entry name" value="Golgi alpha-mannosidase II"/>
    <property type="match status" value="1"/>
</dbReference>
<feature type="domain" description="Glycosyl hydrolase family 31 C-terminal" evidence="2">
    <location>
        <begin position="610"/>
        <end position="693"/>
    </location>
</feature>
<keyword evidence="1" id="KW-1133">Transmembrane helix</keyword>
<feature type="transmembrane region" description="Helical" evidence="1">
    <location>
        <begin position="31"/>
        <end position="51"/>
    </location>
</feature>
<dbReference type="Pfam" id="PF21365">
    <property type="entry name" value="Glyco_hydro_31_3rd"/>
    <property type="match status" value="1"/>
</dbReference>
<dbReference type="PANTHER" id="PTHR43053">
    <property type="entry name" value="GLYCOSIDASE FAMILY 31"/>
    <property type="match status" value="1"/>
</dbReference>
<evidence type="ECO:0000313" key="4">
    <source>
        <dbReference type="RefSeq" id="XP_026523954.1"/>
    </source>
</evidence>
<dbReference type="PANTHER" id="PTHR43053:SF6">
    <property type="entry name" value="SITS-BINDING PROTEIN"/>
    <property type="match status" value="1"/>
</dbReference>
<reference evidence="4" key="1">
    <citation type="submission" date="2025-08" db="UniProtKB">
        <authorList>
            <consortium name="RefSeq"/>
        </authorList>
    </citation>
    <scope>IDENTIFICATION</scope>
</reference>
<name>A0A6J1U836_9SAUR</name>
<dbReference type="SUPFAM" id="SSF51445">
    <property type="entry name" value="(Trans)glycosidases"/>
    <property type="match status" value="1"/>
</dbReference>
<keyword evidence="3" id="KW-1185">Reference proteome</keyword>
<protein>
    <submittedName>
        <fullName evidence="4">SITS-binding protein-like</fullName>
    </submittedName>
</protein>
<keyword evidence="1" id="KW-0472">Membrane</keyword>
<proteinExistence type="predicted"/>